<feature type="transmembrane region" description="Helical" evidence="1">
    <location>
        <begin position="123"/>
        <end position="145"/>
    </location>
</feature>
<dbReference type="EMBL" id="CAJFDI010000005">
    <property type="protein sequence ID" value="CAD5230657.1"/>
    <property type="molecule type" value="Genomic_DNA"/>
</dbReference>
<name>A0A1I7S2R7_BURXY</name>
<keyword evidence="1" id="KW-0472">Membrane</keyword>
<organism evidence="5 7">
    <name type="scientific">Bursaphelenchus xylophilus</name>
    <name type="common">Pinewood nematode worm</name>
    <name type="synonym">Aphelenchoides xylophilus</name>
    <dbReference type="NCBI Taxonomy" id="6326"/>
    <lineage>
        <taxon>Eukaryota</taxon>
        <taxon>Metazoa</taxon>
        <taxon>Ecdysozoa</taxon>
        <taxon>Nematoda</taxon>
        <taxon>Chromadorea</taxon>
        <taxon>Rhabditida</taxon>
        <taxon>Tylenchina</taxon>
        <taxon>Tylenchomorpha</taxon>
        <taxon>Aphelenchoidea</taxon>
        <taxon>Aphelenchoididae</taxon>
        <taxon>Bursaphelenchus</taxon>
    </lineage>
</organism>
<feature type="signal peptide" evidence="2">
    <location>
        <begin position="1"/>
        <end position="19"/>
    </location>
</feature>
<dbReference type="WBParaSite" id="BXY_0729700.1">
    <property type="protein sequence ID" value="BXY_0729700.1"/>
    <property type="gene ID" value="BXY_0729700"/>
</dbReference>
<sequence>MLTKLLLLLSIVGFTNVGGELSGKPRHTCYETCLNYSRAIGKPTHDWCAEYAEDDLCKTAECWTMCRDLVVPPRSVDFYAYGADNSTSFLNSEEEEEDDDLYITRADETNSKMELFELNSRTLYVVLAFLAVQLNVLVLLIACGVRRCAPEDIAVEII</sequence>
<evidence type="ECO:0000313" key="3">
    <source>
        <dbReference type="EMBL" id="CAD5230657.1"/>
    </source>
</evidence>
<evidence type="ECO:0000313" key="4">
    <source>
        <dbReference type="EMBL" id="CAG9121689.1"/>
    </source>
</evidence>
<evidence type="ECO:0000313" key="6">
    <source>
        <dbReference type="Proteomes" id="UP000659654"/>
    </source>
</evidence>
<evidence type="ECO:0000313" key="7">
    <source>
        <dbReference type="WBParaSite" id="BXY_0729700.1"/>
    </source>
</evidence>
<dbReference type="OrthoDB" id="10368134at2759"/>
<evidence type="ECO:0000256" key="2">
    <source>
        <dbReference type="SAM" id="SignalP"/>
    </source>
</evidence>
<dbReference type="Proteomes" id="UP000659654">
    <property type="component" value="Unassembled WGS sequence"/>
</dbReference>
<keyword evidence="1" id="KW-0812">Transmembrane</keyword>
<dbReference type="Proteomes" id="UP000582659">
    <property type="component" value="Unassembled WGS sequence"/>
</dbReference>
<evidence type="ECO:0000256" key="1">
    <source>
        <dbReference type="SAM" id="Phobius"/>
    </source>
</evidence>
<reference evidence="4" key="2">
    <citation type="submission" date="2020-08" db="EMBL/GenBank/DDBJ databases">
        <authorList>
            <person name="Kikuchi T."/>
        </authorList>
    </citation>
    <scope>NUCLEOTIDE SEQUENCE</scope>
    <source>
        <strain evidence="3">Ka4C1</strain>
    </source>
</reference>
<accession>A0A1I7S2R7</accession>
<dbReference type="AlphaFoldDB" id="A0A1I7S2R7"/>
<keyword evidence="1" id="KW-1133">Transmembrane helix</keyword>
<reference evidence="7" key="1">
    <citation type="submission" date="2016-11" db="UniProtKB">
        <authorList>
            <consortium name="WormBaseParasite"/>
        </authorList>
    </citation>
    <scope>IDENTIFICATION</scope>
</reference>
<feature type="chain" id="PRO_5035359705" evidence="2">
    <location>
        <begin position="20"/>
        <end position="158"/>
    </location>
</feature>
<keyword evidence="2" id="KW-0732">Signal</keyword>
<gene>
    <name evidence="3" type="ORF">BXYJ_LOCUS11097</name>
</gene>
<evidence type="ECO:0000313" key="5">
    <source>
        <dbReference type="Proteomes" id="UP000095284"/>
    </source>
</evidence>
<dbReference type="Proteomes" id="UP000095284">
    <property type="component" value="Unplaced"/>
</dbReference>
<keyword evidence="6" id="KW-1185">Reference proteome</keyword>
<proteinExistence type="predicted"/>
<protein>
    <submittedName>
        <fullName evidence="3">(pine wood nematode) hypothetical protein</fullName>
    </submittedName>
</protein>
<dbReference type="EMBL" id="CAJFCV020000005">
    <property type="protein sequence ID" value="CAG9121689.1"/>
    <property type="molecule type" value="Genomic_DNA"/>
</dbReference>